<accession>A0A644VAC5</accession>
<dbReference type="Gene3D" id="3.40.190.10">
    <property type="entry name" value="Periplasmic binding protein-like II"/>
    <property type="match status" value="1"/>
</dbReference>
<evidence type="ECO:0000313" key="5">
    <source>
        <dbReference type="EMBL" id="MPL88015.1"/>
    </source>
</evidence>
<dbReference type="AlphaFoldDB" id="A0A644VAC5"/>
<evidence type="ECO:0000256" key="2">
    <source>
        <dbReference type="ARBA" id="ARBA00022448"/>
    </source>
</evidence>
<protein>
    <submittedName>
        <fullName evidence="5">Oligopeptide-binding protein AppA</fullName>
    </submittedName>
</protein>
<evidence type="ECO:0000256" key="1">
    <source>
        <dbReference type="ARBA" id="ARBA00005695"/>
    </source>
</evidence>
<gene>
    <name evidence="5" type="primary">appA_13</name>
    <name evidence="5" type="ORF">SDC9_34028</name>
</gene>
<dbReference type="InterPro" id="IPR030678">
    <property type="entry name" value="Peptide/Ni-bd"/>
</dbReference>
<feature type="domain" description="Solute-binding protein family 5" evidence="4">
    <location>
        <begin position="83"/>
        <end position="457"/>
    </location>
</feature>
<dbReference type="SUPFAM" id="SSF53850">
    <property type="entry name" value="Periplasmic binding protein-like II"/>
    <property type="match status" value="1"/>
</dbReference>
<dbReference type="GO" id="GO:0015833">
    <property type="term" value="P:peptide transport"/>
    <property type="evidence" value="ECO:0007669"/>
    <property type="project" value="TreeGrafter"/>
</dbReference>
<dbReference type="InterPro" id="IPR000914">
    <property type="entry name" value="SBP_5_dom"/>
</dbReference>
<organism evidence="5">
    <name type="scientific">bioreactor metagenome</name>
    <dbReference type="NCBI Taxonomy" id="1076179"/>
    <lineage>
        <taxon>unclassified sequences</taxon>
        <taxon>metagenomes</taxon>
        <taxon>ecological metagenomes</taxon>
    </lineage>
</organism>
<dbReference type="InterPro" id="IPR039424">
    <property type="entry name" value="SBP_5"/>
</dbReference>
<sequence length="542" mass="59562">MGLLNWMHKKRLLVFGVAMVLGVSLLSGCGGKEATTKANSDTLYIGMANPPEFFNPLLNPGIAGKFAIRFMYDSLLGMPEPNKFVPALADSFETKDSQNYTIKLNPKAKWTDGKPVTADDVVYTLNLIANPKVETSKNSNIKMLEGLNEQGKLPEGVSKIPGLVAVDAHTVTLKTKTPVDPNYIKNFLGFEVFIAPKHIFEKIDPAAIGSSEAATKPTVTSGPFKFVTYKTNDHIEYTANTDYYQGVPKLKKIFVRIMNGTLLVTELKAGNIQMVAGGGIGIVPIKDIDILKKDSKLSVQTVPSFQGQYLDVNNSIPEFNAKFRNAVTTAINRQQIVDQLYKGTAQLVPTIYTPISPVFDKNLKSLAYDPAKAKALLAESGFDTSKEITLEVPIGNVLREQSASLIQQDLTAIGLKVKQEKVDFPTLLARARKGDYQMILIGYGLTVDPDYSSYFVPGGSNNYAHIDDPKLTEMMLAAASMTDADQRKAAYVKIQGYMSEQQFLTTLYAPDWIIAQSKRLHGGIRPFWDGSLVDLHQWSLDG</sequence>
<reference evidence="5" key="1">
    <citation type="submission" date="2019-08" db="EMBL/GenBank/DDBJ databases">
        <authorList>
            <person name="Kucharzyk K."/>
            <person name="Murdoch R.W."/>
            <person name="Higgins S."/>
            <person name="Loffler F."/>
        </authorList>
    </citation>
    <scope>NUCLEOTIDE SEQUENCE</scope>
</reference>
<dbReference type="Gene3D" id="3.10.105.10">
    <property type="entry name" value="Dipeptide-binding Protein, Domain 3"/>
    <property type="match status" value="1"/>
</dbReference>
<evidence type="ECO:0000256" key="3">
    <source>
        <dbReference type="ARBA" id="ARBA00022729"/>
    </source>
</evidence>
<dbReference type="GO" id="GO:0042597">
    <property type="term" value="C:periplasmic space"/>
    <property type="evidence" value="ECO:0007669"/>
    <property type="project" value="UniProtKB-ARBA"/>
</dbReference>
<keyword evidence="2" id="KW-0813">Transport</keyword>
<dbReference type="EMBL" id="VSSQ01000249">
    <property type="protein sequence ID" value="MPL88015.1"/>
    <property type="molecule type" value="Genomic_DNA"/>
</dbReference>
<dbReference type="GO" id="GO:0043190">
    <property type="term" value="C:ATP-binding cassette (ABC) transporter complex"/>
    <property type="evidence" value="ECO:0007669"/>
    <property type="project" value="InterPro"/>
</dbReference>
<comment type="similarity">
    <text evidence="1">Belongs to the bacterial solute-binding protein 5 family.</text>
</comment>
<dbReference type="PIRSF" id="PIRSF002741">
    <property type="entry name" value="MppA"/>
    <property type="match status" value="1"/>
</dbReference>
<dbReference type="Pfam" id="PF00496">
    <property type="entry name" value="SBP_bac_5"/>
    <property type="match status" value="1"/>
</dbReference>
<dbReference type="GO" id="GO:1904680">
    <property type="term" value="F:peptide transmembrane transporter activity"/>
    <property type="evidence" value="ECO:0007669"/>
    <property type="project" value="TreeGrafter"/>
</dbReference>
<comment type="caution">
    <text evidence="5">The sequence shown here is derived from an EMBL/GenBank/DDBJ whole genome shotgun (WGS) entry which is preliminary data.</text>
</comment>
<keyword evidence="3" id="KW-0732">Signal</keyword>
<dbReference type="Gene3D" id="3.90.76.10">
    <property type="entry name" value="Dipeptide-binding Protein, Domain 1"/>
    <property type="match status" value="1"/>
</dbReference>
<dbReference type="PANTHER" id="PTHR30290:SF9">
    <property type="entry name" value="OLIGOPEPTIDE-BINDING PROTEIN APPA"/>
    <property type="match status" value="1"/>
</dbReference>
<proteinExistence type="inferred from homology"/>
<dbReference type="PANTHER" id="PTHR30290">
    <property type="entry name" value="PERIPLASMIC BINDING COMPONENT OF ABC TRANSPORTER"/>
    <property type="match status" value="1"/>
</dbReference>
<evidence type="ECO:0000259" key="4">
    <source>
        <dbReference type="Pfam" id="PF00496"/>
    </source>
</evidence>
<name>A0A644VAC5_9ZZZZ</name>
<dbReference type="CDD" id="cd00995">
    <property type="entry name" value="PBP2_NikA_DppA_OppA_like"/>
    <property type="match status" value="1"/>
</dbReference>